<evidence type="ECO:0000256" key="5">
    <source>
        <dbReference type="ARBA" id="ARBA00022989"/>
    </source>
</evidence>
<evidence type="ECO:0000256" key="7">
    <source>
        <dbReference type="SAM" id="MobiDB-lite"/>
    </source>
</evidence>
<feature type="transmembrane region" description="Helical" evidence="8">
    <location>
        <begin position="175"/>
        <end position="195"/>
    </location>
</feature>
<dbReference type="EMBL" id="QUMU01000006">
    <property type="protein sequence ID" value="REG30956.1"/>
    <property type="molecule type" value="Genomic_DNA"/>
</dbReference>
<feature type="domain" description="Bacterial sugar transferase" evidence="9">
    <location>
        <begin position="340"/>
        <end position="527"/>
    </location>
</feature>
<keyword evidence="3" id="KW-0808">Transferase</keyword>
<dbReference type="InterPro" id="IPR017475">
    <property type="entry name" value="EPS_sugar_tfrase"/>
</dbReference>
<evidence type="ECO:0000256" key="2">
    <source>
        <dbReference type="ARBA" id="ARBA00006464"/>
    </source>
</evidence>
<feature type="compositionally biased region" description="Polar residues" evidence="7">
    <location>
        <begin position="7"/>
        <end position="19"/>
    </location>
</feature>
<comment type="subcellular location">
    <subcellularLocation>
        <location evidence="1">Membrane</location>
        <topology evidence="1">Multi-pass membrane protein</topology>
    </subcellularLocation>
</comment>
<evidence type="ECO:0000256" key="4">
    <source>
        <dbReference type="ARBA" id="ARBA00022692"/>
    </source>
</evidence>
<gene>
    <name evidence="10" type="ORF">ATI61_106426</name>
</gene>
<evidence type="ECO:0000256" key="1">
    <source>
        <dbReference type="ARBA" id="ARBA00004141"/>
    </source>
</evidence>
<dbReference type="NCBIfam" id="TIGR03025">
    <property type="entry name" value="EPS_sugtrans"/>
    <property type="match status" value="1"/>
</dbReference>
<dbReference type="PANTHER" id="PTHR30576:SF10">
    <property type="entry name" value="SLL5057 PROTEIN"/>
    <property type="match status" value="1"/>
</dbReference>
<dbReference type="InterPro" id="IPR003362">
    <property type="entry name" value="Bact_transf"/>
</dbReference>
<feature type="transmembrane region" description="Helical" evidence="8">
    <location>
        <begin position="148"/>
        <end position="169"/>
    </location>
</feature>
<reference evidence="10 11" key="1">
    <citation type="submission" date="2018-08" db="EMBL/GenBank/DDBJ databases">
        <title>Genomic Encyclopedia of Archaeal and Bacterial Type Strains, Phase II (KMG-II): from individual species to whole genera.</title>
        <authorList>
            <person name="Goeker M."/>
        </authorList>
    </citation>
    <scope>NUCLEOTIDE SEQUENCE [LARGE SCALE GENOMIC DNA]</scope>
    <source>
        <strain evidence="10 11">DSM 2261</strain>
    </source>
</reference>
<evidence type="ECO:0000256" key="8">
    <source>
        <dbReference type="SAM" id="Phobius"/>
    </source>
</evidence>
<dbReference type="Proteomes" id="UP000256345">
    <property type="component" value="Unassembled WGS sequence"/>
</dbReference>
<name>A0ABX9K0N5_9BACT</name>
<organism evidence="10 11">
    <name type="scientific">Archangium gephyra</name>
    <dbReference type="NCBI Taxonomy" id="48"/>
    <lineage>
        <taxon>Bacteria</taxon>
        <taxon>Pseudomonadati</taxon>
        <taxon>Myxococcota</taxon>
        <taxon>Myxococcia</taxon>
        <taxon>Myxococcales</taxon>
        <taxon>Cystobacterineae</taxon>
        <taxon>Archangiaceae</taxon>
        <taxon>Archangium</taxon>
    </lineage>
</organism>
<dbReference type="NCBIfam" id="NF041877">
    <property type="entry name" value="EPS_EpsZ"/>
    <property type="match status" value="1"/>
</dbReference>
<comment type="caution">
    <text evidence="10">The sequence shown here is derived from an EMBL/GenBank/DDBJ whole genome shotgun (WGS) entry which is preliminary data.</text>
</comment>
<evidence type="ECO:0000313" key="11">
    <source>
        <dbReference type="Proteomes" id="UP000256345"/>
    </source>
</evidence>
<keyword evidence="6 8" id="KW-0472">Membrane</keyword>
<accession>A0ABX9K0N5</accession>
<evidence type="ECO:0000259" key="9">
    <source>
        <dbReference type="Pfam" id="PF02397"/>
    </source>
</evidence>
<evidence type="ECO:0000313" key="10">
    <source>
        <dbReference type="EMBL" id="REG30956.1"/>
    </source>
</evidence>
<keyword evidence="4 8" id="KW-0812">Transmembrane</keyword>
<sequence>MRPASQVDVTSSEPPSTSARVGAEAQPNGLSPAETPPPGLGPAETPPPGLIPSALETTEKQLSVVSPKPEAQPSRFAPGFAAKLNLAVDVVLVVAALLISTTMMGHDLHLERTDVWVLLGVGVVAWLVVGTALCLYDVRFADRERLDDLALISIQVMVVTVVLFVTRLVMGTESWIVALSMFPPLLWPSVALLRLKLFRNLSGQEEPLDEVLILGVGAMGRLTGEDLNTKHRRKVIGFLNFSNETSTTAPPAPLLGTVKDLEHILCTVPVDEVYIAGNMLKHSAEMQAAVKLCEKFGLPFALPAYHMRFDRARPVDDHAISDGYLHFMTHAFRPHQMALKRLFDIVSSAAALAMLSPLLIGVALGVKFTSRGPIFFKQKRVGLHGKTFHMLKFRSMVINAEELKAKLEAMNEQTGPVFKMKNDPRITGIGRFIRKYSIDELPQLINVLRGEMSVVGPRPPIPSEVEKYAAWQRRRLSVRPGLTCIWQVSGRNQISFEEWMYLDMQYIDHWSLKNDINLILKTVPVVLTGSGAS</sequence>
<comment type="similarity">
    <text evidence="2">Belongs to the bacterial sugar transferase family.</text>
</comment>
<dbReference type="Pfam" id="PF02397">
    <property type="entry name" value="Bac_transf"/>
    <property type="match status" value="1"/>
</dbReference>
<protein>
    <submittedName>
        <fullName evidence="10">Exopolysaccharide biosynthesis polyprenyl glycosylphosphotransferase</fullName>
    </submittedName>
</protein>
<feature type="transmembrane region" description="Helical" evidence="8">
    <location>
        <begin position="84"/>
        <end position="103"/>
    </location>
</feature>
<evidence type="ECO:0000256" key="6">
    <source>
        <dbReference type="ARBA" id="ARBA00023136"/>
    </source>
</evidence>
<feature type="region of interest" description="Disordered" evidence="7">
    <location>
        <begin position="1"/>
        <end position="51"/>
    </location>
</feature>
<feature type="transmembrane region" description="Helical" evidence="8">
    <location>
        <begin position="342"/>
        <end position="366"/>
    </location>
</feature>
<keyword evidence="5 8" id="KW-1133">Transmembrane helix</keyword>
<feature type="transmembrane region" description="Helical" evidence="8">
    <location>
        <begin position="115"/>
        <end position="136"/>
    </location>
</feature>
<proteinExistence type="inferred from homology"/>
<feature type="compositionally biased region" description="Pro residues" evidence="7">
    <location>
        <begin position="34"/>
        <end position="50"/>
    </location>
</feature>
<keyword evidence="11" id="KW-1185">Reference proteome</keyword>
<dbReference type="Gene3D" id="3.40.50.720">
    <property type="entry name" value="NAD(P)-binding Rossmann-like Domain"/>
    <property type="match status" value="1"/>
</dbReference>
<evidence type="ECO:0000256" key="3">
    <source>
        <dbReference type="ARBA" id="ARBA00022679"/>
    </source>
</evidence>
<dbReference type="PANTHER" id="PTHR30576">
    <property type="entry name" value="COLANIC BIOSYNTHESIS UDP-GLUCOSE LIPID CARRIER TRANSFERASE"/>
    <property type="match status" value="1"/>
</dbReference>